<dbReference type="AlphaFoldDB" id="A0A699YVH5"/>
<organism evidence="2 3">
    <name type="scientific">Haematococcus lacustris</name>
    <name type="common">Green alga</name>
    <name type="synonym">Haematococcus pluvialis</name>
    <dbReference type="NCBI Taxonomy" id="44745"/>
    <lineage>
        <taxon>Eukaryota</taxon>
        <taxon>Viridiplantae</taxon>
        <taxon>Chlorophyta</taxon>
        <taxon>core chlorophytes</taxon>
        <taxon>Chlorophyceae</taxon>
        <taxon>CS clade</taxon>
        <taxon>Chlamydomonadales</taxon>
        <taxon>Haematococcaceae</taxon>
        <taxon>Haematococcus</taxon>
    </lineage>
</organism>
<gene>
    <name evidence="2" type="ORF">HaLaN_09469</name>
</gene>
<reference evidence="2 3" key="1">
    <citation type="submission" date="2020-02" db="EMBL/GenBank/DDBJ databases">
        <title>Draft genome sequence of Haematococcus lacustris strain NIES-144.</title>
        <authorList>
            <person name="Morimoto D."/>
            <person name="Nakagawa S."/>
            <person name="Yoshida T."/>
            <person name="Sawayama S."/>
        </authorList>
    </citation>
    <scope>NUCLEOTIDE SEQUENCE [LARGE SCALE GENOMIC DNA]</scope>
    <source>
        <strain evidence="2 3">NIES-144</strain>
    </source>
</reference>
<protein>
    <submittedName>
        <fullName evidence="2">Uncharacterized protein</fullName>
    </submittedName>
</protein>
<feature type="region of interest" description="Disordered" evidence="1">
    <location>
        <begin position="73"/>
        <end position="106"/>
    </location>
</feature>
<accession>A0A699YVH5</accession>
<proteinExistence type="predicted"/>
<evidence type="ECO:0000256" key="1">
    <source>
        <dbReference type="SAM" id="MobiDB-lite"/>
    </source>
</evidence>
<keyword evidence="3" id="KW-1185">Reference proteome</keyword>
<sequence>MSSTDDGSAAGDNAVLTLLRFLQSHNVSLDSLASTASAPAAERKGVEGGELAGLEALGRSGLLYVAMWHASVQDPSASSPQPSSAPTAAASAPVDSSTSQGHGGASQAGSLVLAQWALAAAGV</sequence>
<feature type="compositionally biased region" description="Low complexity" evidence="1">
    <location>
        <begin position="73"/>
        <end position="100"/>
    </location>
</feature>
<evidence type="ECO:0000313" key="3">
    <source>
        <dbReference type="Proteomes" id="UP000485058"/>
    </source>
</evidence>
<comment type="caution">
    <text evidence="2">The sequence shown here is derived from an EMBL/GenBank/DDBJ whole genome shotgun (WGS) entry which is preliminary data.</text>
</comment>
<name>A0A699YVH5_HAELA</name>
<dbReference type="Proteomes" id="UP000485058">
    <property type="component" value="Unassembled WGS sequence"/>
</dbReference>
<dbReference type="EMBL" id="BLLF01000627">
    <property type="protein sequence ID" value="GFH13561.1"/>
    <property type="molecule type" value="Genomic_DNA"/>
</dbReference>
<evidence type="ECO:0000313" key="2">
    <source>
        <dbReference type="EMBL" id="GFH13561.1"/>
    </source>
</evidence>